<sequence>MSEKKRRFRVQAIGASIPCTQRNYKVSKIQTSEVDIDQQIDLLLRLESEGNHGNDDSGNKQPCYNEDRDFEESLELEYLIKDTVGE</sequence>
<evidence type="ECO:0000256" key="1">
    <source>
        <dbReference type="SAM" id="MobiDB-lite"/>
    </source>
</evidence>
<comment type="caution">
    <text evidence="2">The sequence shown here is derived from an EMBL/GenBank/DDBJ whole genome shotgun (WGS) entry which is preliminary data.</text>
</comment>
<dbReference type="AlphaFoldDB" id="A0AAN8G070"/>
<gene>
    <name evidence="2" type="ORF">SNE40_021756</name>
</gene>
<name>A0AAN8G070_PATCE</name>
<dbReference type="Proteomes" id="UP001347796">
    <property type="component" value="Unassembled WGS sequence"/>
</dbReference>
<evidence type="ECO:0000313" key="2">
    <source>
        <dbReference type="EMBL" id="KAK6167817.1"/>
    </source>
</evidence>
<accession>A0AAN8G070</accession>
<dbReference type="EMBL" id="JAZGQO010000018">
    <property type="protein sequence ID" value="KAK6167817.1"/>
    <property type="molecule type" value="Genomic_DNA"/>
</dbReference>
<organism evidence="2 3">
    <name type="scientific">Patella caerulea</name>
    <name type="common">Rayed Mediterranean limpet</name>
    <dbReference type="NCBI Taxonomy" id="87958"/>
    <lineage>
        <taxon>Eukaryota</taxon>
        <taxon>Metazoa</taxon>
        <taxon>Spiralia</taxon>
        <taxon>Lophotrochozoa</taxon>
        <taxon>Mollusca</taxon>
        <taxon>Gastropoda</taxon>
        <taxon>Patellogastropoda</taxon>
        <taxon>Patelloidea</taxon>
        <taxon>Patellidae</taxon>
        <taxon>Patella</taxon>
    </lineage>
</organism>
<proteinExistence type="predicted"/>
<feature type="region of interest" description="Disordered" evidence="1">
    <location>
        <begin position="47"/>
        <end position="66"/>
    </location>
</feature>
<keyword evidence="3" id="KW-1185">Reference proteome</keyword>
<feature type="compositionally biased region" description="Basic and acidic residues" evidence="1">
    <location>
        <begin position="47"/>
        <end position="58"/>
    </location>
</feature>
<reference evidence="2 3" key="1">
    <citation type="submission" date="2024-01" db="EMBL/GenBank/DDBJ databases">
        <title>The genome of the rayed Mediterranean limpet Patella caerulea (Linnaeus, 1758).</title>
        <authorList>
            <person name="Anh-Thu Weber A."/>
            <person name="Halstead-Nussloch G."/>
        </authorList>
    </citation>
    <scope>NUCLEOTIDE SEQUENCE [LARGE SCALE GENOMIC DNA]</scope>
    <source>
        <strain evidence="2">AATW-2023a</strain>
        <tissue evidence="2">Whole specimen</tissue>
    </source>
</reference>
<protein>
    <submittedName>
        <fullName evidence="2">Uncharacterized protein</fullName>
    </submittedName>
</protein>
<evidence type="ECO:0000313" key="3">
    <source>
        <dbReference type="Proteomes" id="UP001347796"/>
    </source>
</evidence>